<evidence type="ECO:0000256" key="7">
    <source>
        <dbReference type="ARBA" id="ARBA00022619"/>
    </source>
</evidence>
<proteinExistence type="predicted"/>
<dbReference type="Pfam" id="PF00677">
    <property type="entry name" value="Lum_binding"/>
    <property type="match status" value="2"/>
</dbReference>
<evidence type="ECO:0000256" key="6">
    <source>
        <dbReference type="ARBA" id="ARBA00013950"/>
    </source>
</evidence>
<keyword evidence="7" id="KW-0686">Riboflavin biosynthesis</keyword>
<comment type="function">
    <text evidence="2">Catalyzes the dismutation of two molecules of 6,7-dimethyl-8-ribityllumazine, resulting in the formation of riboflavin and 5-amino-6-(D-ribitylamino)uracil.</text>
</comment>
<evidence type="ECO:0000256" key="8">
    <source>
        <dbReference type="ARBA" id="ARBA00022679"/>
    </source>
</evidence>
<dbReference type="InterPro" id="IPR026017">
    <property type="entry name" value="Lumazine-bd_dom"/>
</dbReference>
<protein>
    <recommendedName>
        <fullName evidence="6 10">Riboflavin synthase</fullName>
        <ecNumber evidence="5 10">2.5.1.9</ecNumber>
    </recommendedName>
</protein>
<sequence>MFTGIIQSVGRIARLEPRGGDVRLYVDTADLDLADVKLGDSIAVSGVCLTAVTLEARGFSADVSNETLALTTLGKLKAGDPVNLEKALRLADRLGGHLVSGHVDGVGKVVSIAPDGRSQRWTFEVPANLARYIAAKGSICIEGTSLTVNEVNGLRFGVNLIPHTVEHTVFHARRPGDAVNLEVDVVARYVERLIGGGEGSPRLDEDFLKKHGFA</sequence>
<keyword evidence="8" id="KW-0808">Transferase</keyword>
<dbReference type="FunFam" id="2.40.30.20:FF:000004">
    <property type="entry name" value="Riboflavin synthase, alpha subunit"/>
    <property type="match status" value="1"/>
</dbReference>
<comment type="subunit">
    <text evidence="4">Homotrimer.</text>
</comment>
<dbReference type="SUPFAM" id="SSF63380">
    <property type="entry name" value="Riboflavin synthase domain-like"/>
    <property type="match status" value="2"/>
</dbReference>
<dbReference type="InterPro" id="IPR017938">
    <property type="entry name" value="Riboflavin_synthase-like_b-brl"/>
</dbReference>
<dbReference type="NCBIfam" id="NF009566">
    <property type="entry name" value="PRK13020.1"/>
    <property type="match status" value="1"/>
</dbReference>
<accession>A0A1I2FGR3</accession>
<gene>
    <name evidence="13" type="ORF">SAMN02799615_02270</name>
</gene>
<dbReference type="PIRSF" id="PIRSF000498">
    <property type="entry name" value="Riboflavin_syn_A"/>
    <property type="match status" value="1"/>
</dbReference>
<comment type="pathway">
    <text evidence="3">Cofactor biosynthesis; riboflavin biosynthesis; riboflavin from 2-hydroxy-3-oxobutyl phosphate and 5-amino-6-(D-ribitylamino)uracil: step 2/2.</text>
</comment>
<evidence type="ECO:0000256" key="2">
    <source>
        <dbReference type="ARBA" id="ARBA00002803"/>
    </source>
</evidence>
<dbReference type="RefSeq" id="WP_026633602.1">
    <property type="nucleotide sequence ID" value="NZ_FONH01000006.1"/>
</dbReference>
<dbReference type="EC" id="2.5.1.9" evidence="5 10"/>
<evidence type="ECO:0000313" key="13">
    <source>
        <dbReference type="EMBL" id="SFF03790.1"/>
    </source>
</evidence>
<dbReference type="Proteomes" id="UP000199477">
    <property type="component" value="Unassembled WGS sequence"/>
</dbReference>
<evidence type="ECO:0000256" key="4">
    <source>
        <dbReference type="ARBA" id="ARBA00011233"/>
    </source>
</evidence>
<evidence type="ECO:0000256" key="9">
    <source>
        <dbReference type="ARBA" id="ARBA00022737"/>
    </source>
</evidence>
<feature type="repeat" description="Lumazine-binding" evidence="11">
    <location>
        <begin position="1"/>
        <end position="97"/>
    </location>
</feature>
<dbReference type="PANTHER" id="PTHR21098:SF12">
    <property type="entry name" value="RIBOFLAVIN SYNTHASE"/>
    <property type="match status" value="1"/>
</dbReference>
<dbReference type="CDD" id="cd00402">
    <property type="entry name" value="Riboflavin_synthase_like"/>
    <property type="match status" value="1"/>
</dbReference>
<dbReference type="Gene3D" id="2.40.30.20">
    <property type="match status" value="2"/>
</dbReference>
<feature type="domain" description="Lumazine-binding" evidence="12">
    <location>
        <begin position="1"/>
        <end position="97"/>
    </location>
</feature>
<evidence type="ECO:0000256" key="5">
    <source>
        <dbReference type="ARBA" id="ARBA00012827"/>
    </source>
</evidence>
<keyword evidence="14" id="KW-1185">Reference proteome</keyword>
<evidence type="ECO:0000256" key="3">
    <source>
        <dbReference type="ARBA" id="ARBA00004887"/>
    </source>
</evidence>
<dbReference type="EMBL" id="FONH01000006">
    <property type="protein sequence ID" value="SFF03790.1"/>
    <property type="molecule type" value="Genomic_DNA"/>
</dbReference>
<dbReference type="InterPro" id="IPR001783">
    <property type="entry name" value="Lumazine-bd"/>
</dbReference>
<keyword evidence="9" id="KW-0677">Repeat</keyword>
<evidence type="ECO:0000313" key="14">
    <source>
        <dbReference type="Proteomes" id="UP000199477"/>
    </source>
</evidence>
<name>A0A1I2FGR3_9GAMM</name>
<feature type="repeat" description="Lumazine-binding" evidence="11">
    <location>
        <begin position="98"/>
        <end position="194"/>
    </location>
</feature>
<dbReference type="AlphaFoldDB" id="A0A1I2FGR3"/>
<organism evidence="13 14">
    <name type="scientific">Dyella marensis</name>
    <dbReference type="NCBI Taxonomy" id="500610"/>
    <lineage>
        <taxon>Bacteria</taxon>
        <taxon>Pseudomonadati</taxon>
        <taxon>Pseudomonadota</taxon>
        <taxon>Gammaproteobacteria</taxon>
        <taxon>Lysobacterales</taxon>
        <taxon>Rhodanobacteraceae</taxon>
        <taxon>Dyella</taxon>
    </lineage>
</organism>
<evidence type="ECO:0000256" key="11">
    <source>
        <dbReference type="PROSITE-ProRule" id="PRU00524"/>
    </source>
</evidence>
<dbReference type="PANTHER" id="PTHR21098">
    <property type="entry name" value="RIBOFLAVIN SYNTHASE ALPHA CHAIN"/>
    <property type="match status" value="1"/>
</dbReference>
<comment type="catalytic activity">
    <reaction evidence="1">
        <text>2 6,7-dimethyl-8-(1-D-ribityl)lumazine + H(+) = 5-amino-6-(D-ribitylamino)uracil + riboflavin</text>
        <dbReference type="Rhea" id="RHEA:20772"/>
        <dbReference type="ChEBI" id="CHEBI:15378"/>
        <dbReference type="ChEBI" id="CHEBI:15934"/>
        <dbReference type="ChEBI" id="CHEBI:57986"/>
        <dbReference type="ChEBI" id="CHEBI:58201"/>
        <dbReference type="EC" id="2.5.1.9"/>
    </reaction>
</comment>
<evidence type="ECO:0000256" key="1">
    <source>
        <dbReference type="ARBA" id="ARBA00000968"/>
    </source>
</evidence>
<evidence type="ECO:0000259" key="12">
    <source>
        <dbReference type="PROSITE" id="PS51177"/>
    </source>
</evidence>
<dbReference type="NCBIfam" id="NF006767">
    <property type="entry name" value="PRK09289.1"/>
    <property type="match status" value="1"/>
</dbReference>
<feature type="domain" description="Lumazine-binding" evidence="12">
    <location>
        <begin position="98"/>
        <end position="194"/>
    </location>
</feature>
<dbReference type="PROSITE" id="PS51177">
    <property type="entry name" value="LUMAZINE_BIND"/>
    <property type="match status" value="2"/>
</dbReference>
<dbReference type="NCBIfam" id="TIGR00187">
    <property type="entry name" value="ribE"/>
    <property type="match status" value="1"/>
</dbReference>
<evidence type="ECO:0000256" key="10">
    <source>
        <dbReference type="NCBIfam" id="TIGR00187"/>
    </source>
</evidence>
<dbReference type="InterPro" id="IPR023366">
    <property type="entry name" value="ATP_synth_asu-like_sf"/>
</dbReference>
<dbReference type="STRING" id="500610.SAMN02799615_02270"/>
<dbReference type="GO" id="GO:0009231">
    <property type="term" value="P:riboflavin biosynthetic process"/>
    <property type="evidence" value="ECO:0007669"/>
    <property type="project" value="UniProtKB-KW"/>
</dbReference>
<reference evidence="14" key="1">
    <citation type="submission" date="2016-10" db="EMBL/GenBank/DDBJ databases">
        <authorList>
            <person name="Varghese N."/>
            <person name="Submissions S."/>
        </authorList>
    </citation>
    <scope>NUCLEOTIDE SEQUENCE [LARGE SCALE GENOMIC DNA]</scope>
    <source>
        <strain evidence="14">UNC178MFTsu3.1</strain>
    </source>
</reference>
<dbReference type="GO" id="GO:0004746">
    <property type="term" value="F:riboflavin synthase activity"/>
    <property type="evidence" value="ECO:0007669"/>
    <property type="project" value="UniProtKB-UniRule"/>
</dbReference>
<dbReference type="FunFam" id="2.40.30.20:FF:000003">
    <property type="entry name" value="Riboflavin synthase, alpha subunit"/>
    <property type="match status" value="1"/>
</dbReference>